<dbReference type="Proteomes" id="UP001165667">
    <property type="component" value="Unassembled WGS sequence"/>
</dbReference>
<dbReference type="RefSeq" id="WP_282585392.1">
    <property type="nucleotide sequence ID" value="NZ_JAMOIM010000008.1"/>
</dbReference>
<reference evidence="2" key="1">
    <citation type="submission" date="2022-05" db="EMBL/GenBank/DDBJ databases">
        <authorList>
            <person name="Pankratov T."/>
        </authorList>
    </citation>
    <scope>NUCLEOTIDE SEQUENCE</scope>
    <source>
        <strain evidence="2">BP6-180914</strain>
    </source>
</reference>
<keyword evidence="3" id="KW-1185">Reference proteome</keyword>
<dbReference type="AlphaFoldDB" id="A0AA41YXJ6"/>
<evidence type="ECO:0000313" key="2">
    <source>
        <dbReference type="EMBL" id="MCW6509022.1"/>
    </source>
</evidence>
<organism evidence="2 3">
    <name type="scientific">Lichenifustis flavocetrariae</name>
    <dbReference type="NCBI Taxonomy" id="2949735"/>
    <lineage>
        <taxon>Bacteria</taxon>
        <taxon>Pseudomonadati</taxon>
        <taxon>Pseudomonadota</taxon>
        <taxon>Alphaproteobacteria</taxon>
        <taxon>Hyphomicrobiales</taxon>
        <taxon>Lichenihabitantaceae</taxon>
        <taxon>Lichenifustis</taxon>
    </lineage>
</organism>
<accession>A0AA41YXJ6</accession>
<comment type="caution">
    <text evidence="2">The sequence shown here is derived from an EMBL/GenBank/DDBJ whole genome shotgun (WGS) entry which is preliminary data.</text>
</comment>
<gene>
    <name evidence="2" type="ORF">M8523_13420</name>
</gene>
<sequence length="133" mass="13814">MTNLTRTAGIALTAATILASASQAFAQPYGYDAGGNPPVVYAAPPPLAGHPLTVARRPTYNPYEGPKAVVTAPIYVASELTALPFRVVNSIFPADPRSPLAIVGAPVYAAGQIAQIPFHVIQAPFGDRAIYGQ</sequence>
<evidence type="ECO:0000313" key="3">
    <source>
        <dbReference type="Proteomes" id="UP001165667"/>
    </source>
</evidence>
<name>A0AA41YXJ6_9HYPH</name>
<protein>
    <submittedName>
        <fullName evidence="2">Uncharacterized protein</fullName>
    </submittedName>
</protein>
<keyword evidence="1" id="KW-0732">Signal</keyword>
<dbReference type="EMBL" id="JAMOIM010000008">
    <property type="protein sequence ID" value="MCW6509022.1"/>
    <property type="molecule type" value="Genomic_DNA"/>
</dbReference>
<feature type="chain" id="PRO_5041449443" evidence="1">
    <location>
        <begin position="27"/>
        <end position="133"/>
    </location>
</feature>
<evidence type="ECO:0000256" key="1">
    <source>
        <dbReference type="SAM" id="SignalP"/>
    </source>
</evidence>
<feature type="signal peptide" evidence="1">
    <location>
        <begin position="1"/>
        <end position="26"/>
    </location>
</feature>
<proteinExistence type="predicted"/>